<dbReference type="AlphaFoldDB" id="A0A0R2JTI0"/>
<gene>
    <name evidence="1" type="ORF">IV67_GL001431</name>
</gene>
<organism evidence="1 2">
    <name type="scientific">Weissella minor</name>
    <dbReference type="NCBI Taxonomy" id="1620"/>
    <lineage>
        <taxon>Bacteria</taxon>
        <taxon>Bacillati</taxon>
        <taxon>Bacillota</taxon>
        <taxon>Bacilli</taxon>
        <taxon>Lactobacillales</taxon>
        <taxon>Lactobacillaceae</taxon>
        <taxon>Weissella</taxon>
    </lineage>
</organism>
<dbReference type="Proteomes" id="UP000051673">
    <property type="component" value="Unassembled WGS sequence"/>
</dbReference>
<evidence type="ECO:0000313" key="2">
    <source>
        <dbReference type="Proteomes" id="UP000051673"/>
    </source>
</evidence>
<dbReference type="RefSeq" id="WP_057786360.1">
    <property type="nucleotide sequence ID" value="NZ_JQCD01000017.1"/>
</dbReference>
<evidence type="ECO:0008006" key="3">
    <source>
        <dbReference type="Google" id="ProtNLM"/>
    </source>
</evidence>
<dbReference type="OrthoDB" id="2242464at2"/>
<keyword evidence="2" id="KW-1185">Reference proteome</keyword>
<proteinExistence type="predicted"/>
<evidence type="ECO:0000313" key="1">
    <source>
        <dbReference type="EMBL" id="KRN77588.1"/>
    </source>
</evidence>
<dbReference type="STRING" id="1620.IV67_GL001431"/>
<protein>
    <recommendedName>
        <fullName evidence="3">HK97 gp10 family phage protein</fullName>
    </recommendedName>
</protein>
<dbReference type="PATRIC" id="fig|1620.3.peg.1454"/>
<comment type="caution">
    <text evidence="1">The sequence shown here is derived from an EMBL/GenBank/DDBJ whole genome shotgun (WGS) entry which is preliminary data.</text>
</comment>
<accession>A0A0R2JTI0</accession>
<name>A0A0R2JTI0_9LACO</name>
<reference evidence="1 2" key="1">
    <citation type="journal article" date="2015" name="Genome Announc.">
        <title>Expanding the biotechnology potential of lactobacilli through comparative genomics of 213 strains and associated genera.</title>
        <authorList>
            <person name="Sun Z."/>
            <person name="Harris H.M."/>
            <person name="McCann A."/>
            <person name="Guo C."/>
            <person name="Argimon S."/>
            <person name="Zhang W."/>
            <person name="Yang X."/>
            <person name="Jeffery I.B."/>
            <person name="Cooney J.C."/>
            <person name="Kagawa T.F."/>
            <person name="Liu W."/>
            <person name="Song Y."/>
            <person name="Salvetti E."/>
            <person name="Wrobel A."/>
            <person name="Rasinkangas P."/>
            <person name="Parkhill J."/>
            <person name="Rea M.C."/>
            <person name="O'Sullivan O."/>
            <person name="Ritari J."/>
            <person name="Douillard F.P."/>
            <person name="Paul Ross R."/>
            <person name="Yang R."/>
            <person name="Briner A.E."/>
            <person name="Felis G.E."/>
            <person name="de Vos W.M."/>
            <person name="Barrangou R."/>
            <person name="Klaenhammer T.R."/>
            <person name="Caufield P.W."/>
            <person name="Cui Y."/>
            <person name="Zhang H."/>
            <person name="O'Toole P.W."/>
        </authorList>
    </citation>
    <scope>NUCLEOTIDE SEQUENCE [LARGE SCALE GENOMIC DNA]</scope>
    <source>
        <strain evidence="1 2">DSM 20014</strain>
    </source>
</reference>
<dbReference type="EMBL" id="JQCD01000017">
    <property type="protein sequence ID" value="KRN77588.1"/>
    <property type="molecule type" value="Genomic_DNA"/>
</dbReference>
<sequence>MGKTEFKVEGLDSIFNNLERKLGRGAILEASNGFAKKAGQSGAKIVKAAEKGYADTGATVKETTYRVRAPLAGVTYADIGWSGPKQRVKLVHLNEFGYTRRKNGALHRIYPKGLGSIQRSVNPIGVQARLIARQEVLKILNR</sequence>